<reference evidence="1 2" key="1">
    <citation type="journal article" date="2018" name="New Phytol.">
        <title>Phylogenomics of Endogonaceae and evolution of mycorrhizas within Mucoromycota.</title>
        <authorList>
            <person name="Chang Y."/>
            <person name="Desiro A."/>
            <person name="Na H."/>
            <person name="Sandor L."/>
            <person name="Lipzen A."/>
            <person name="Clum A."/>
            <person name="Barry K."/>
            <person name="Grigoriev I.V."/>
            <person name="Martin F.M."/>
            <person name="Stajich J.E."/>
            <person name="Smith M.E."/>
            <person name="Bonito G."/>
            <person name="Spatafora J.W."/>
        </authorList>
    </citation>
    <scope>NUCLEOTIDE SEQUENCE [LARGE SCALE GENOMIC DNA]</scope>
    <source>
        <strain evidence="1 2">GMNB39</strain>
    </source>
</reference>
<protein>
    <submittedName>
        <fullName evidence="1">Uncharacterized protein</fullName>
    </submittedName>
</protein>
<dbReference type="Proteomes" id="UP000268093">
    <property type="component" value="Unassembled WGS sequence"/>
</dbReference>
<proteinExistence type="predicted"/>
<keyword evidence="2" id="KW-1185">Reference proteome</keyword>
<feature type="non-terminal residue" evidence="1">
    <location>
        <position position="219"/>
    </location>
</feature>
<dbReference type="AlphaFoldDB" id="A0A433D271"/>
<name>A0A433D271_9FUNG</name>
<organism evidence="1 2">
    <name type="scientific">Jimgerdemannia flammicorona</name>
    <dbReference type="NCBI Taxonomy" id="994334"/>
    <lineage>
        <taxon>Eukaryota</taxon>
        <taxon>Fungi</taxon>
        <taxon>Fungi incertae sedis</taxon>
        <taxon>Mucoromycota</taxon>
        <taxon>Mucoromycotina</taxon>
        <taxon>Endogonomycetes</taxon>
        <taxon>Endogonales</taxon>
        <taxon>Endogonaceae</taxon>
        <taxon>Jimgerdemannia</taxon>
    </lineage>
</organism>
<accession>A0A433D271</accession>
<gene>
    <name evidence="1" type="ORF">BC936DRAFT_148839</name>
</gene>
<evidence type="ECO:0000313" key="2">
    <source>
        <dbReference type="Proteomes" id="UP000268093"/>
    </source>
</evidence>
<dbReference type="OrthoDB" id="2435283at2759"/>
<comment type="caution">
    <text evidence="1">The sequence shown here is derived from an EMBL/GenBank/DDBJ whole genome shotgun (WGS) entry which is preliminary data.</text>
</comment>
<dbReference type="EMBL" id="RBNI01008093">
    <property type="protein sequence ID" value="RUP44938.1"/>
    <property type="molecule type" value="Genomic_DNA"/>
</dbReference>
<evidence type="ECO:0000313" key="1">
    <source>
        <dbReference type="EMBL" id="RUP44938.1"/>
    </source>
</evidence>
<sequence length="219" mass="26193">MIDKYTKPHYFKNIHINNILPSFAIYQYLFSTSKYNLKDSANKCWNYYEFQEILLMFLYSRLVNNYLVYYSKLRYIEILSVDFNANLQNFDKNIYQTITTNLILNNLTDILKALHLQDPMQVEEFLTISDEDIIYIVPDDDQIIIELISIFKSNIKENSDEKNINKIYSGSEVPLVSFTIQDNISKIENFIREKQINSMKQTTIDKYFKYQIKNILFKI</sequence>